<organism evidence="12 13">
    <name type="scientific">Dendrobium catenatum</name>
    <dbReference type="NCBI Taxonomy" id="906689"/>
    <lineage>
        <taxon>Eukaryota</taxon>
        <taxon>Viridiplantae</taxon>
        <taxon>Streptophyta</taxon>
        <taxon>Embryophyta</taxon>
        <taxon>Tracheophyta</taxon>
        <taxon>Spermatophyta</taxon>
        <taxon>Magnoliopsida</taxon>
        <taxon>Liliopsida</taxon>
        <taxon>Asparagales</taxon>
        <taxon>Orchidaceae</taxon>
        <taxon>Epidendroideae</taxon>
        <taxon>Malaxideae</taxon>
        <taxon>Dendrobiinae</taxon>
        <taxon>Dendrobium</taxon>
    </lineage>
</organism>
<dbReference type="GO" id="GO:0005737">
    <property type="term" value="C:cytoplasm"/>
    <property type="evidence" value="ECO:0007669"/>
    <property type="project" value="UniProtKB-SubCell"/>
</dbReference>
<dbReference type="GO" id="GO:0005634">
    <property type="term" value="C:nucleus"/>
    <property type="evidence" value="ECO:0007669"/>
    <property type="project" value="UniProtKB-SubCell"/>
</dbReference>
<name>A0A2I0WFN4_9ASPA</name>
<protein>
    <recommendedName>
        <fullName evidence="5">Probable RNA polymerase II nuclear localization protein SLC7A6OS</fullName>
    </recommendedName>
</protein>
<evidence type="ECO:0000259" key="11">
    <source>
        <dbReference type="Pfam" id="PF08574"/>
    </source>
</evidence>
<feature type="compositionally biased region" description="Basic and acidic residues" evidence="10">
    <location>
        <begin position="312"/>
        <end position="326"/>
    </location>
</feature>
<keyword evidence="13" id="KW-1185">Reference proteome</keyword>
<dbReference type="PANTHER" id="PTHR31196">
    <property type="entry name" value="RNA POLYMERASE II NUCLEAR LOCALIZATION PROTEIN SLC7A6OS-RELATED"/>
    <property type="match status" value="1"/>
</dbReference>
<evidence type="ECO:0000256" key="3">
    <source>
        <dbReference type="ARBA" id="ARBA00004496"/>
    </source>
</evidence>
<evidence type="ECO:0000256" key="9">
    <source>
        <dbReference type="ARBA" id="ARBA00023242"/>
    </source>
</evidence>
<comment type="function">
    <text evidence="1">Directs RNA polymerase II nuclear import.</text>
</comment>
<evidence type="ECO:0000256" key="8">
    <source>
        <dbReference type="ARBA" id="ARBA00022927"/>
    </source>
</evidence>
<feature type="region of interest" description="Disordered" evidence="10">
    <location>
        <begin position="234"/>
        <end position="338"/>
    </location>
</feature>
<evidence type="ECO:0000256" key="4">
    <source>
        <dbReference type="ARBA" id="ARBA00010218"/>
    </source>
</evidence>
<keyword evidence="9" id="KW-0539">Nucleus</keyword>
<accession>A0A2I0WFN4</accession>
<dbReference type="STRING" id="906689.A0A2I0WFN4"/>
<feature type="compositionally biased region" description="Acidic residues" evidence="10">
    <location>
        <begin position="253"/>
        <end position="269"/>
    </location>
</feature>
<evidence type="ECO:0000256" key="5">
    <source>
        <dbReference type="ARBA" id="ARBA00017036"/>
    </source>
</evidence>
<evidence type="ECO:0000256" key="1">
    <source>
        <dbReference type="ARBA" id="ARBA00003202"/>
    </source>
</evidence>
<evidence type="ECO:0000313" key="13">
    <source>
        <dbReference type="Proteomes" id="UP000233837"/>
    </source>
</evidence>
<sequence length="338" mass="38644">MANVKMASSGAPSLERKEKPVVVRVKRKASQASLDAFWLEINERPLKKPLLDFEKLSISDHESKVSEALKKKRLLVQHVETVGPSEAIEDVLQSLLSNCGGSMDFMRKIEVRKGYFKQDKELVRNARFEQIWKSRRGEIDSLRELCHLYDVVRVDAEDENTKKKELKHISVEDNAILCNYLPLLREYIPSAAEEIESEIKAYVSGEGSGSDSIAEVPTEDGYVYDLYTVEDDFTGSDKDMSSDFPSVQVKNEDEFDEMPDSEYDSEDSNAEDHPRNDYPDEESSDKEDEEVDPFGDFECPNSDYEEEEEVIIENKKDEEESSEGEKYVQMFSDSDCSD</sequence>
<keyword evidence="7" id="KW-0963">Cytoplasm</keyword>
<evidence type="ECO:0000313" key="12">
    <source>
        <dbReference type="EMBL" id="PKU74469.1"/>
    </source>
</evidence>
<reference evidence="12 13" key="2">
    <citation type="journal article" date="2017" name="Nature">
        <title>The Apostasia genome and the evolution of orchids.</title>
        <authorList>
            <person name="Zhang G.Q."/>
            <person name="Liu K.W."/>
            <person name="Li Z."/>
            <person name="Lohaus R."/>
            <person name="Hsiao Y.Y."/>
            <person name="Niu S.C."/>
            <person name="Wang J.Y."/>
            <person name="Lin Y.C."/>
            <person name="Xu Q."/>
            <person name="Chen L.J."/>
            <person name="Yoshida K."/>
            <person name="Fujiwara S."/>
            <person name="Wang Z.W."/>
            <person name="Zhang Y.Q."/>
            <person name="Mitsuda N."/>
            <person name="Wang M."/>
            <person name="Liu G.H."/>
            <person name="Pecoraro L."/>
            <person name="Huang H.X."/>
            <person name="Xiao X.J."/>
            <person name="Lin M."/>
            <person name="Wu X.Y."/>
            <person name="Wu W.L."/>
            <person name="Chen Y.Y."/>
            <person name="Chang S.B."/>
            <person name="Sakamoto S."/>
            <person name="Ohme-Takagi M."/>
            <person name="Yagi M."/>
            <person name="Zeng S.J."/>
            <person name="Shen C.Y."/>
            <person name="Yeh C.M."/>
            <person name="Luo Y.B."/>
            <person name="Tsai W.C."/>
            <person name="Van de Peer Y."/>
            <person name="Liu Z.J."/>
        </authorList>
    </citation>
    <scope>NUCLEOTIDE SEQUENCE [LARGE SCALE GENOMIC DNA]</scope>
    <source>
        <tissue evidence="12">The whole plant</tissue>
    </source>
</reference>
<keyword evidence="6" id="KW-0813">Transport</keyword>
<feature type="compositionally biased region" description="Acidic residues" evidence="10">
    <location>
        <begin position="279"/>
        <end position="295"/>
    </location>
</feature>
<dbReference type="AlphaFoldDB" id="A0A2I0WFN4"/>
<comment type="similarity">
    <text evidence="4">Belongs to the IWR1/SLC7A6OS family.</text>
</comment>
<evidence type="ECO:0000256" key="10">
    <source>
        <dbReference type="SAM" id="MobiDB-lite"/>
    </source>
</evidence>
<comment type="subcellular location">
    <subcellularLocation>
        <location evidence="3">Cytoplasm</location>
    </subcellularLocation>
    <subcellularLocation>
        <location evidence="2">Nucleus</location>
    </subcellularLocation>
</comment>
<reference evidence="12 13" key="1">
    <citation type="journal article" date="2016" name="Sci. Rep.">
        <title>The Dendrobium catenatum Lindl. genome sequence provides insights into polysaccharide synthase, floral development and adaptive evolution.</title>
        <authorList>
            <person name="Zhang G.Q."/>
            <person name="Xu Q."/>
            <person name="Bian C."/>
            <person name="Tsai W.C."/>
            <person name="Yeh C.M."/>
            <person name="Liu K.W."/>
            <person name="Yoshida K."/>
            <person name="Zhang L.S."/>
            <person name="Chang S.B."/>
            <person name="Chen F."/>
            <person name="Shi Y."/>
            <person name="Su Y.Y."/>
            <person name="Zhang Y.Q."/>
            <person name="Chen L.J."/>
            <person name="Yin Y."/>
            <person name="Lin M."/>
            <person name="Huang H."/>
            <person name="Deng H."/>
            <person name="Wang Z.W."/>
            <person name="Zhu S.L."/>
            <person name="Zhao X."/>
            <person name="Deng C."/>
            <person name="Niu S.C."/>
            <person name="Huang J."/>
            <person name="Wang M."/>
            <person name="Liu G.H."/>
            <person name="Yang H.J."/>
            <person name="Xiao X.J."/>
            <person name="Hsiao Y.Y."/>
            <person name="Wu W.L."/>
            <person name="Chen Y.Y."/>
            <person name="Mitsuda N."/>
            <person name="Ohme-Takagi M."/>
            <person name="Luo Y.B."/>
            <person name="Van de Peer Y."/>
            <person name="Liu Z.J."/>
        </authorList>
    </citation>
    <scope>NUCLEOTIDE SEQUENCE [LARGE SCALE GENOMIC DNA]</scope>
    <source>
        <tissue evidence="12">The whole plant</tissue>
    </source>
</reference>
<dbReference type="Proteomes" id="UP000233837">
    <property type="component" value="Unassembled WGS sequence"/>
</dbReference>
<dbReference type="Pfam" id="PF08574">
    <property type="entry name" value="Iwr1"/>
    <property type="match status" value="1"/>
</dbReference>
<evidence type="ECO:0000256" key="2">
    <source>
        <dbReference type="ARBA" id="ARBA00004123"/>
    </source>
</evidence>
<proteinExistence type="inferred from homology"/>
<keyword evidence="8" id="KW-0653">Protein transport</keyword>
<evidence type="ECO:0000256" key="6">
    <source>
        <dbReference type="ARBA" id="ARBA00022448"/>
    </source>
</evidence>
<dbReference type="InterPro" id="IPR013883">
    <property type="entry name" value="TF_Iwr1_dom"/>
</dbReference>
<evidence type="ECO:0000256" key="7">
    <source>
        <dbReference type="ARBA" id="ARBA00022490"/>
    </source>
</evidence>
<dbReference type="InterPro" id="IPR040218">
    <property type="entry name" value="SLC7A6OS"/>
</dbReference>
<gene>
    <name evidence="12" type="ORF">MA16_Dca003672</name>
</gene>
<dbReference type="GO" id="GO:0015031">
    <property type="term" value="P:protein transport"/>
    <property type="evidence" value="ECO:0007669"/>
    <property type="project" value="UniProtKB-KW"/>
</dbReference>
<feature type="domain" description="Transcription factor Iwr1" evidence="11">
    <location>
        <begin position="221"/>
        <end position="282"/>
    </location>
</feature>
<dbReference type="EMBL" id="KZ502674">
    <property type="protein sequence ID" value="PKU74469.1"/>
    <property type="molecule type" value="Genomic_DNA"/>
</dbReference>
<dbReference type="PANTHER" id="PTHR31196:SF2">
    <property type="entry name" value="RNA POLYMERASE II NUCLEAR LOCALIZATION PROTEIN SLC7A6OS-RELATED"/>
    <property type="match status" value="1"/>
</dbReference>